<dbReference type="CDD" id="cd16917">
    <property type="entry name" value="HATPase_UhpB-NarQ-NarX-like"/>
    <property type="match status" value="1"/>
</dbReference>
<evidence type="ECO:0000256" key="4">
    <source>
        <dbReference type="ARBA" id="ARBA00022679"/>
    </source>
</evidence>
<feature type="transmembrane region" description="Helical" evidence="9">
    <location>
        <begin position="106"/>
        <end position="128"/>
    </location>
</feature>
<feature type="domain" description="Signal transduction histidine kinase subgroup 3 dimerisation and phosphoacceptor" evidence="11">
    <location>
        <begin position="211"/>
        <end position="276"/>
    </location>
</feature>
<dbReference type="Proteomes" id="UP001235064">
    <property type="component" value="Unassembled WGS sequence"/>
</dbReference>
<sequence length="415" mass="43523">MSRRRRTAADGTADVAPQRVRLRDRIDPRTVALGALVLVSVALFSVLVPLAIGLYGEPPAYAFLFGAILCGAPLLALRSPRWSVLLFTIAAVVLPLPVAVDGGTPWPWPWSVPALLALVLFVGTLTVVHGWRSALLAWLLSIGGTLVVAIAGSGAVPVAAGIVNLVIVTSISGAALLVAVLVASRMRVGAELTRERALGAQEHDLRVAVEERARIARELHDVVAHGMSLIQVQASTARYRLPELPTDAVSEFDEIARTARASLTEMRRLLGVLRTEGQEADLAPQQGVRDIPSLVESARRTGAVVDFTPPAVSESVPPAVDIAAYRIVQEALSNARRHAAGARVDVTVDVDGDAVRIRVHSAAPAGGAPPAAPGGGHGIRGMRERAALAGGILRAGADPDGGWTVRAELPLEEHV</sequence>
<keyword evidence="3" id="KW-0597">Phosphoprotein</keyword>
<dbReference type="InterPro" id="IPR003594">
    <property type="entry name" value="HATPase_dom"/>
</dbReference>
<dbReference type="Pfam" id="PF02518">
    <property type="entry name" value="HATPase_c"/>
    <property type="match status" value="1"/>
</dbReference>
<comment type="catalytic activity">
    <reaction evidence="1">
        <text>ATP + protein L-histidine = ADP + protein N-phospho-L-histidine.</text>
        <dbReference type="EC" id="2.7.13.3"/>
    </reaction>
</comment>
<dbReference type="RefSeq" id="WP_286288821.1">
    <property type="nucleotide sequence ID" value="NZ_JASXSZ010000003.1"/>
</dbReference>
<keyword evidence="8" id="KW-0902">Two-component regulatory system</keyword>
<keyword evidence="9" id="KW-0472">Membrane</keyword>
<dbReference type="PANTHER" id="PTHR24421">
    <property type="entry name" value="NITRATE/NITRITE SENSOR PROTEIN NARX-RELATED"/>
    <property type="match status" value="1"/>
</dbReference>
<dbReference type="InterPro" id="IPR036890">
    <property type="entry name" value="HATPase_C_sf"/>
</dbReference>
<dbReference type="EMBL" id="JASXSZ010000003">
    <property type="protein sequence ID" value="MDL9979885.1"/>
    <property type="molecule type" value="Genomic_DNA"/>
</dbReference>
<keyword evidence="6 12" id="KW-0418">Kinase</keyword>
<organism evidence="12 13">
    <name type="scientific">Microbacterium candidum</name>
    <dbReference type="NCBI Taxonomy" id="3041922"/>
    <lineage>
        <taxon>Bacteria</taxon>
        <taxon>Bacillati</taxon>
        <taxon>Actinomycetota</taxon>
        <taxon>Actinomycetes</taxon>
        <taxon>Micrococcales</taxon>
        <taxon>Microbacteriaceae</taxon>
        <taxon>Microbacterium</taxon>
    </lineage>
</organism>
<dbReference type="Gene3D" id="1.20.5.1930">
    <property type="match status" value="1"/>
</dbReference>
<keyword evidence="4" id="KW-0808">Transferase</keyword>
<name>A0ABT7MZK3_9MICO</name>
<gene>
    <name evidence="12" type="ORF">QSV35_11140</name>
</gene>
<feature type="transmembrane region" description="Helical" evidence="9">
    <location>
        <begin position="84"/>
        <end position="100"/>
    </location>
</feature>
<dbReference type="SUPFAM" id="SSF55874">
    <property type="entry name" value="ATPase domain of HSP90 chaperone/DNA topoisomerase II/histidine kinase"/>
    <property type="match status" value="1"/>
</dbReference>
<feature type="domain" description="Histidine kinase/HSP90-like ATPase" evidence="10">
    <location>
        <begin position="322"/>
        <end position="412"/>
    </location>
</feature>
<comment type="caution">
    <text evidence="12">The sequence shown here is derived from an EMBL/GenBank/DDBJ whole genome shotgun (WGS) entry which is preliminary data.</text>
</comment>
<evidence type="ECO:0000256" key="5">
    <source>
        <dbReference type="ARBA" id="ARBA00022741"/>
    </source>
</evidence>
<evidence type="ECO:0000259" key="10">
    <source>
        <dbReference type="Pfam" id="PF02518"/>
    </source>
</evidence>
<dbReference type="InterPro" id="IPR050482">
    <property type="entry name" value="Sensor_HK_TwoCompSys"/>
</dbReference>
<evidence type="ECO:0000259" key="11">
    <source>
        <dbReference type="Pfam" id="PF07730"/>
    </source>
</evidence>
<evidence type="ECO:0000256" key="2">
    <source>
        <dbReference type="ARBA" id="ARBA00012438"/>
    </source>
</evidence>
<keyword evidence="5" id="KW-0547">Nucleotide-binding</keyword>
<feature type="transmembrane region" description="Helical" evidence="9">
    <location>
        <begin position="135"/>
        <end position="156"/>
    </location>
</feature>
<dbReference type="InterPro" id="IPR011712">
    <property type="entry name" value="Sig_transdc_His_kin_sub3_dim/P"/>
</dbReference>
<dbReference type="PANTHER" id="PTHR24421:SF10">
    <property type="entry name" value="NITRATE_NITRITE SENSOR PROTEIN NARQ"/>
    <property type="match status" value="1"/>
</dbReference>
<feature type="transmembrane region" description="Helical" evidence="9">
    <location>
        <begin position="162"/>
        <end position="184"/>
    </location>
</feature>
<evidence type="ECO:0000256" key="3">
    <source>
        <dbReference type="ARBA" id="ARBA00022553"/>
    </source>
</evidence>
<evidence type="ECO:0000256" key="1">
    <source>
        <dbReference type="ARBA" id="ARBA00000085"/>
    </source>
</evidence>
<evidence type="ECO:0000256" key="8">
    <source>
        <dbReference type="ARBA" id="ARBA00023012"/>
    </source>
</evidence>
<reference evidence="12 13" key="1">
    <citation type="submission" date="2023-06" db="EMBL/GenBank/DDBJ databases">
        <title>Microbacterium sp. nov., isolated from a waste landfill.</title>
        <authorList>
            <person name="Wen W."/>
        </authorList>
    </citation>
    <scope>NUCLEOTIDE SEQUENCE [LARGE SCALE GENOMIC DNA]</scope>
    <source>
        <strain evidence="12 13">ASV49</strain>
    </source>
</reference>
<accession>A0ABT7MZK3</accession>
<keyword evidence="13" id="KW-1185">Reference proteome</keyword>
<evidence type="ECO:0000313" key="12">
    <source>
        <dbReference type="EMBL" id="MDL9979885.1"/>
    </source>
</evidence>
<evidence type="ECO:0000256" key="7">
    <source>
        <dbReference type="ARBA" id="ARBA00022840"/>
    </source>
</evidence>
<dbReference type="EC" id="2.7.13.3" evidence="2"/>
<dbReference type="Gene3D" id="3.30.565.10">
    <property type="entry name" value="Histidine kinase-like ATPase, C-terminal domain"/>
    <property type="match status" value="1"/>
</dbReference>
<evidence type="ECO:0000313" key="13">
    <source>
        <dbReference type="Proteomes" id="UP001235064"/>
    </source>
</evidence>
<proteinExistence type="predicted"/>
<evidence type="ECO:0000256" key="9">
    <source>
        <dbReference type="SAM" id="Phobius"/>
    </source>
</evidence>
<evidence type="ECO:0000256" key="6">
    <source>
        <dbReference type="ARBA" id="ARBA00022777"/>
    </source>
</evidence>
<protein>
    <recommendedName>
        <fullName evidence="2">histidine kinase</fullName>
        <ecNumber evidence="2">2.7.13.3</ecNumber>
    </recommendedName>
</protein>
<feature type="transmembrane region" description="Helical" evidence="9">
    <location>
        <begin position="31"/>
        <end position="54"/>
    </location>
</feature>
<dbReference type="Pfam" id="PF07730">
    <property type="entry name" value="HisKA_3"/>
    <property type="match status" value="1"/>
</dbReference>
<feature type="transmembrane region" description="Helical" evidence="9">
    <location>
        <begin position="60"/>
        <end position="77"/>
    </location>
</feature>
<keyword evidence="9" id="KW-0812">Transmembrane</keyword>
<keyword evidence="7" id="KW-0067">ATP-binding</keyword>
<keyword evidence="9" id="KW-1133">Transmembrane helix</keyword>
<dbReference type="GO" id="GO:0016301">
    <property type="term" value="F:kinase activity"/>
    <property type="evidence" value="ECO:0007669"/>
    <property type="project" value="UniProtKB-KW"/>
</dbReference>